<dbReference type="PANTHER" id="PTHR43547">
    <property type="entry name" value="TWO-COMPONENT HISTIDINE KINASE"/>
    <property type="match status" value="1"/>
</dbReference>
<dbReference type="AlphaFoldDB" id="D6TIP3"/>
<dbReference type="Gene3D" id="3.30.565.10">
    <property type="entry name" value="Histidine kinase-like ATPase, C-terminal domain"/>
    <property type="match status" value="1"/>
</dbReference>
<evidence type="ECO:0000256" key="3">
    <source>
        <dbReference type="ARBA" id="ARBA00022553"/>
    </source>
</evidence>
<dbReference type="InterPro" id="IPR003661">
    <property type="entry name" value="HisK_dim/P_dom"/>
</dbReference>
<dbReference type="InterPro" id="IPR036890">
    <property type="entry name" value="HATPase_C_sf"/>
</dbReference>
<dbReference type="InterPro" id="IPR003594">
    <property type="entry name" value="HATPase_dom"/>
</dbReference>
<keyword evidence="8" id="KW-1185">Reference proteome</keyword>
<dbReference type="Pfam" id="PF00512">
    <property type="entry name" value="HisKA"/>
    <property type="match status" value="1"/>
</dbReference>
<dbReference type="STRING" id="485913.Krac_10847"/>
<dbReference type="SMART" id="SM00387">
    <property type="entry name" value="HATPase_c"/>
    <property type="match status" value="1"/>
</dbReference>
<evidence type="ECO:0000256" key="5">
    <source>
        <dbReference type="ARBA" id="ARBA00023012"/>
    </source>
</evidence>
<comment type="catalytic activity">
    <reaction evidence="1">
        <text>ATP + protein L-histidine = ADP + protein N-phospho-L-histidine.</text>
        <dbReference type="EC" id="2.7.13.3"/>
    </reaction>
</comment>
<dbReference type="PANTHER" id="PTHR43547:SF2">
    <property type="entry name" value="HYBRID SIGNAL TRANSDUCTION HISTIDINE KINASE C"/>
    <property type="match status" value="1"/>
</dbReference>
<evidence type="ECO:0000256" key="1">
    <source>
        <dbReference type="ARBA" id="ARBA00000085"/>
    </source>
</evidence>
<dbReference type="eggNOG" id="COG2205">
    <property type="taxonomic scope" value="Bacteria"/>
</dbReference>
<dbReference type="CDD" id="cd00075">
    <property type="entry name" value="HATPase"/>
    <property type="match status" value="1"/>
</dbReference>
<accession>D6TIP3</accession>
<dbReference type="Proteomes" id="UP000004508">
    <property type="component" value="Unassembled WGS sequence"/>
</dbReference>
<gene>
    <name evidence="7" type="ORF">Krac_10847</name>
</gene>
<dbReference type="EC" id="2.7.13.3" evidence="2"/>
<name>D6TIP3_KTERA</name>
<dbReference type="CDD" id="cd00082">
    <property type="entry name" value="HisKA"/>
    <property type="match status" value="1"/>
</dbReference>
<keyword evidence="4 7" id="KW-0418">Kinase</keyword>
<dbReference type="InterPro" id="IPR005467">
    <property type="entry name" value="His_kinase_dom"/>
</dbReference>
<dbReference type="Gene3D" id="1.10.287.130">
    <property type="match status" value="1"/>
</dbReference>
<keyword evidence="3" id="KW-0597">Phosphoprotein</keyword>
<keyword evidence="5" id="KW-0902">Two-component regulatory system</keyword>
<dbReference type="PRINTS" id="PR00344">
    <property type="entry name" value="BCTRLSENSOR"/>
</dbReference>
<dbReference type="SMART" id="SM00388">
    <property type="entry name" value="HisKA"/>
    <property type="match status" value="1"/>
</dbReference>
<evidence type="ECO:0000313" key="7">
    <source>
        <dbReference type="EMBL" id="EFH89300.1"/>
    </source>
</evidence>
<evidence type="ECO:0000256" key="4">
    <source>
        <dbReference type="ARBA" id="ARBA00022777"/>
    </source>
</evidence>
<protein>
    <recommendedName>
        <fullName evidence="2">histidine kinase</fullName>
        <ecNumber evidence="2">2.7.13.3</ecNumber>
    </recommendedName>
</protein>
<dbReference type="SUPFAM" id="SSF55874">
    <property type="entry name" value="ATPase domain of HSP90 chaperone/DNA topoisomerase II/histidine kinase"/>
    <property type="match status" value="1"/>
</dbReference>
<evidence type="ECO:0000256" key="2">
    <source>
        <dbReference type="ARBA" id="ARBA00012438"/>
    </source>
</evidence>
<proteinExistence type="predicted"/>
<feature type="domain" description="Histidine kinase" evidence="6">
    <location>
        <begin position="63"/>
        <end position="297"/>
    </location>
</feature>
<keyword evidence="4 7" id="KW-0808">Transferase</keyword>
<dbReference type="InParanoid" id="D6TIP3"/>
<dbReference type="Pfam" id="PF02518">
    <property type="entry name" value="HATPase_c"/>
    <property type="match status" value="1"/>
</dbReference>
<dbReference type="InterPro" id="IPR036097">
    <property type="entry name" value="HisK_dim/P_sf"/>
</dbReference>
<evidence type="ECO:0000259" key="6">
    <source>
        <dbReference type="PROSITE" id="PS50109"/>
    </source>
</evidence>
<dbReference type="InterPro" id="IPR004358">
    <property type="entry name" value="Sig_transdc_His_kin-like_C"/>
</dbReference>
<dbReference type="SUPFAM" id="SSF47384">
    <property type="entry name" value="Homodimeric domain of signal transducing histidine kinase"/>
    <property type="match status" value="1"/>
</dbReference>
<dbReference type="GO" id="GO:0000155">
    <property type="term" value="F:phosphorelay sensor kinase activity"/>
    <property type="evidence" value="ECO:0007669"/>
    <property type="project" value="InterPro"/>
</dbReference>
<organism evidence="7 8">
    <name type="scientific">Ktedonobacter racemifer DSM 44963</name>
    <dbReference type="NCBI Taxonomy" id="485913"/>
    <lineage>
        <taxon>Bacteria</taxon>
        <taxon>Bacillati</taxon>
        <taxon>Chloroflexota</taxon>
        <taxon>Ktedonobacteria</taxon>
        <taxon>Ktedonobacterales</taxon>
        <taxon>Ktedonobacteraceae</taxon>
        <taxon>Ktedonobacter</taxon>
    </lineage>
</organism>
<dbReference type="EMBL" id="ADVG01000001">
    <property type="protein sequence ID" value="EFH89300.1"/>
    <property type="molecule type" value="Genomic_DNA"/>
</dbReference>
<comment type="caution">
    <text evidence="7">The sequence shown here is derived from an EMBL/GenBank/DDBJ whole genome shotgun (WGS) entry which is preliminary data.</text>
</comment>
<sequence>MLIAKQRGDSGYSQEEIELVKAVAAQARLIIECLGNLQKQTGRQARELVLHEVDRLNRDFLTLASHELRTPLTGIKGNLQLSQRRLETLKRHLAEQPERASAHLEHAQQSLAQAAQSARLQERMVRDLIDDARIQANQLGLSLKSCDLLALINVAVMKQQASVPEHTIELENLTTEHTMPVLADAGRITQVLTLYLANALNYSPAERPVTVQVRSSDDLVRVSVHDEGAGIPLEEQGRLWDRFYRGKGSAVQHELDLSLGLSFYLSQALIERHHGSVGVESEPGHGATFWFTLPIARSAA</sequence>
<evidence type="ECO:0000313" key="8">
    <source>
        <dbReference type="Proteomes" id="UP000004508"/>
    </source>
</evidence>
<dbReference type="PROSITE" id="PS50109">
    <property type="entry name" value="HIS_KIN"/>
    <property type="match status" value="1"/>
</dbReference>
<reference evidence="7 8" key="1">
    <citation type="journal article" date="2011" name="Stand. Genomic Sci.">
        <title>Non-contiguous finished genome sequence and contextual data of the filamentous soil bacterium Ktedonobacter racemifer type strain (SOSP1-21).</title>
        <authorList>
            <person name="Chang Y.J."/>
            <person name="Land M."/>
            <person name="Hauser L."/>
            <person name="Chertkov O."/>
            <person name="Del Rio T.G."/>
            <person name="Nolan M."/>
            <person name="Copeland A."/>
            <person name="Tice H."/>
            <person name="Cheng J.F."/>
            <person name="Lucas S."/>
            <person name="Han C."/>
            <person name="Goodwin L."/>
            <person name="Pitluck S."/>
            <person name="Ivanova N."/>
            <person name="Ovchinikova G."/>
            <person name="Pati A."/>
            <person name="Chen A."/>
            <person name="Palaniappan K."/>
            <person name="Mavromatis K."/>
            <person name="Liolios K."/>
            <person name="Brettin T."/>
            <person name="Fiebig A."/>
            <person name="Rohde M."/>
            <person name="Abt B."/>
            <person name="Goker M."/>
            <person name="Detter J.C."/>
            <person name="Woyke T."/>
            <person name="Bristow J."/>
            <person name="Eisen J.A."/>
            <person name="Markowitz V."/>
            <person name="Hugenholtz P."/>
            <person name="Kyrpides N.C."/>
            <person name="Klenk H.P."/>
            <person name="Lapidus A."/>
        </authorList>
    </citation>
    <scope>NUCLEOTIDE SEQUENCE [LARGE SCALE GENOMIC DNA]</scope>
    <source>
        <strain evidence="8">DSM 44963</strain>
    </source>
</reference>